<proteinExistence type="predicted"/>
<evidence type="ECO:0000313" key="1">
    <source>
        <dbReference type="EMBL" id="KPQ37273.1"/>
    </source>
</evidence>
<sequence length="79" mass="9027">MEHSQFAIERLVSSCLYLYSDRTQWAYPSTPVLRLDGFLSGLRGQVEGDLRGLWQSDKKPSKRLDCAYLSLSLRAVFSL</sequence>
<name>A0A0P8A2S1_9CYAN</name>
<dbReference type="STRING" id="1666911.HLUCCA11_02235"/>
<accession>A0A0P8A2S1</accession>
<protein>
    <submittedName>
        <fullName evidence="1">Uncharacterized protein</fullName>
    </submittedName>
</protein>
<dbReference type="AlphaFoldDB" id="A0A0P8A2S1"/>
<organism evidence="1 2">
    <name type="scientific">Phormidesmis priestleyi Ana</name>
    <dbReference type="NCBI Taxonomy" id="1666911"/>
    <lineage>
        <taxon>Bacteria</taxon>
        <taxon>Bacillati</taxon>
        <taxon>Cyanobacteriota</taxon>
        <taxon>Cyanophyceae</taxon>
        <taxon>Leptolyngbyales</taxon>
        <taxon>Leptolyngbyaceae</taxon>
        <taxon>Phormidesmis</taxon>
    </lineage>
</organism>
<dbReference type="Proteomes" id="UP000050465">
    <property type="component" value="Unassembled WGS sequence"/>
</dbReference>
<gene>
    <name evidence="1" type="ORF">HLUCCA11_02235</name>
</gene>
<dbReference type="EMBL" id="LJZR01000002">
    <property type="protein sequence ID" value="KPQ37273.1"/>
    <property type="molecule type" value="Genomic_DNA"/>
</dbReference>
<evidence type="ECO:0000313" key="2">
    <source>
        <dbReference type="Proteomes" id="UP000050465"/>
    </source>
</evidence>
<comment type="caution">
    <text evidence="1">The sequence shown here is derived from an EMBL/GenBank/DDBJ whole genome shotgun (WGS) entry which is preliminary data.</text>
</comment>
<reference evidence="1 2" key="1">
    <citation type="submission" date="2015-09" db="EMBL/GenBank/DDBJ databases">
        <title>Identification and resolution of microdiversity through metagenomic sequencing of parallel consortia.</title>
        <authorList>
            <person name="Nelson W.C."/>
            <person name="Romine M.F."/>
            <person name="Lindemann S.R."/>
        </authorList>
    </citation>
    <scope>NUCLEOTIDE SEQUENCE [LARGE SCALE GENOMIC DNA]</scope>
    <source>
        <strain evidence="1">Ana</strain>
    </source>
</reference>